<evidence type="ECO:0000256" key="6">
    <source>
        <dbReference type="ARBA" id="ARBA00022692"/>
    </source>
</evidence>
<protein>
    <recommendedName>
        <fullName evidence="3">histidine kinase</fullName>
        <ecNumber evidence="3">2.7.13.3</ecNumber>
    </recommendedName>
</protein>
<dbReference type="Gene3D" id="6.10.340.10">
    <property type="match status" value="1"/>
</dbReference>
<dbReference type="InterPro" id="IPR036890">
    <property type="entry name" value="HATPase_C_sf"/>
</dbReference>
<dbReference type="GO" id="GO:0000155">
    <property type="term" value="F:phosphorelay sensor kinase activity"/>
    <property type="evidence" value="ECO:0007669"/>
    <property type="project" value="InterPro"/>
</dbReference>
<dbReference type="InterPro" id="IPR004358">
    <property type="entry name" value="Sig_transdc_His_kin-like_C"/>
</dbReference>
<evidence type="ECO:0000256" key="4">
    <source>
        <dbReference type="ARBA" id="ARBA00022553"/>
    </source>
</evidence>
<dbReference type="PANTHER" id="PTHR45436:SF8">
    <property type="entry name" value="HISTIDINE KINASE"/>
    <property type="match status" value="1"/>
</dbReference>
<dbReference type="SUPFAM" id="SSF47384">
    <property type="entry name" value="Homodimeric domain of signal transducing histidine kinase"/>
    <property type="match status" value="1"/>
</dbReference>
<evidence type="ECO:0000259" key="14">
    <source>
        <dbReference type="PROSITE" id="PS50885"/>
    </source>
</evidence>
<dbReference type="SUPFAM" id="SSF55874">
    <property type="entry name" value="ATPase domain of HSP90 chaperone/DNA topoisomerase II/histidine kinase"/>
    <property type="match status" value="1"/>
</dbReference>
<evidence type="ECO:0000256" key="1">
    <source>
        <dbReference type="ARBA" id="ARBA00000085"/>
    </source>
</evidence>
<dbReference type="PROSITE" id="PS50109">
    <property type="entry name" value="HIS_KIN"/>
    <property type="match status" value="1"/>
</dbReference>
<dbReference type="EMBL" id="CP015614">
    <property type="protein sequence ID" value="ANF53705.1"/>
    <property type="molecule type" value="Genomic_DNA"/>
</dbReference>
<evidence type="ECO:0000256" key="10">
    <source>
        <dbReference type="ARBA" id="ARBA00023136"/>
    </source>
</evidence>
<dbReference type="STRING" id="588932.DA69_02390"/>
<feature type="domain" description="Histidine kinase" evidence="13">
    <location>
        <begin position="252"/>
        <end position="465"/>
    </location>
</feature>
<keyword evidence="7 15" id="KW-0418">Kinase</keyword>
<evidence type="ECO:0000256" key="3">
    <source>
        <dbReference type="ARBA" id="ARBA00012438"/>
    </source>
</evidence>
<dbReference type="InterPro" id="IPR003661">
    <property type="entry name" value="HisK_dim/P_dom"/>
</dbReference>
<keyword evidence="10 12" id="KW-0472">Membrane</keyword>
<dbReference type="SMART" id="SM00387">
    <property type="entry name" value="HATPase_c"/>
    <property type="match status" value="1"/>
</dbReference>
<evidence type="ECO:0000256" key="9">
    <source>
        <dbReference type="ARBA" id="ARBA00023012"/>
    </source>
</evidence>
<evidence type="ECO:0000256" key="8">
    <source>
        <dbReference type="ARBA" id="ARBA00022989"/>
    </source>
</evidence>
<dbReference type="CDD" id="cd00075">
    <property type="entry name" value="HATPase"/>
    <property type="match status" value="1"/>
</dbReference>
<evidence type="ECO:0000313" key="15">
    <source>
        <dbReference type="EMBL" id="ANF53705.1"/>
    </source>
</evidence>
<accession>A0A172Y3M7</accession>
<dbReference type="Gene3D" id="1.10.287.130">
    <property type="match status" value="1"/>
</dbReference>
<gene>
    <name evidence="15" type="ORF">DA69_02390</name>
</gene>
<keyword evidence="6 12" id="KW-0812">Transmembrane</keyword>
<organism evidence="15 16">
    <name type="scientific">Brevundimonas naejangsanensis</name>
    <dbReference type="NCBI Taxonomy" id="588932"/>
    <lineage>
        <taxon>Bacteria</taxon>
        <taxon>Pseudomonadati</taxon>
        <taxon>Pseudomonadota</taxon>
        <taxon>Alphaproteobacteria</taxon>
        <taxon>Caulobacterales</taxon>
        <taxon>Caulobacteraceae</taxon>
        <taxon>Brevundimonas</taxon>
    </lineage>
</organism>
<reference evidence="15 16" key="1">
    <citation type="journal article" date="2014" name="Genome Announc.">
        <title>Genome Sequence of a Promising Hydrogen-Producing Facultative Anaerobic Bacterium, Brevundimonas naejangsanensis Strain B1.</title>
        <authorList>
            <person name="Su H."/>
            <person name="Zhang T."/>
            <person name="Bao M."/>
            <person name="Jiang Y."/>
            <person name="Wang Y."/>
            <person name="Tan T."/>
        </authorList>
    </citation>
    <scope>NUCLEOTIDE SEQUENCE [LARGE SCALE GENOMIC DNA]</scope>
    <source>
        <strain evidence="15 16">B1</strain>
    </source>
</reference>
<keyword evidence="9" id="KW-0902">Two-component regulatory system</keyword>
<dbReference type="KEGG" id="bne:DA69_02390"/>
<keyword evidence="4" id="KW-0597">Phosphoprotein</keyword>
<dbReference type="InterPro" id="IPR003660">
    <property type="entry name" value="HAMP_dom"/>
</dbReference>
<comment type="subcellular location">
    <subcellularLocation>
        <location evidence="2">Membrane</location>
    </subcellularLocation>
</comment>
<dbReference type="PROSITE" id="PS50885">
    <property type="entry name" value="HAMP"/>
    <property type="match status" value="1"/>
</dbReference>
<dbReference type="Gene3D" id="3.30.565.10">
    <property type="entry name" value="Histidine kinase-like ATPase, C-terminal domain"/>
    <property type="match status" value="1"/>
</dbReference>
<feature type="coiled-coil region" evidence="11">
    <location>
        <begin position="261"/>
        <end position="295"/>
    </location>
</feature>
<dbReference type="EC" id="2.7.13.3" evidence="3"/>
<dbReference type="RefSeq" id="WP_025977641.1">
    <property type="nucleotide sequence ID" value="NZ_CP015614.1"/>
</dbReference>
<comment type="catalytic activity">
    <reaction evidence="1">
        <text>ATP + protein L-histidine = ADP + protein N-phospho-L-histidine.</text>
        <dbReference type="EC" id="2.7.13.3"/>
    </reaction>
</comment>
<evidence type="ECO:0000256" key="5">
    <source>
        <dbReference type="ARBA" id="ARBA00022679"/>
    </source>
</evidence>
<name>A0A172Y3M7_9CAUL</name>
<dbReference type="Pfam" id="PF00512">
    <property type="entry name" value="HisKA"/>
    <property type="match status" value="1"/>
</dbReference>
<evidence type="ECO:0000256" key="12">
    <source>
        <dbReference type="SAM" id="Phobius"/>
    </source>
</evidence>
<dbReference type="Pfam" id="PF02518">
    <property type="entry name" value="HATPase_c"/>
    <property type="match status" value="1"/>
</dbReference>
<sequence length="468" mass="50391">MSSRPPTEPKRPSVWSTASLRYAAAFSVLFGLGAAVMIAGVDYGLMRFAEAEVRDGLNHQMDVMRADANRHGTAQLVQELNAEARNRDARRYLLLVEAPDGRTFSNGLTRLAVNETGFRRNLPNKARPARWPDQTPNMLTLSARASDGGLLAVGRDIQHLDELRGGIRRYALMSGIVLILLALAGGWFAGRLFLRRLEDVNQAVGRIIAGQDSARLPAVGLGREFNELSANLNRMLDRQEAALTTLKTLSEGVAHELRAPLSRVRHRLEDLAANLDDAKAREAAVERALEETDQVSALFEALLTLARIESDDAALQTERLDLAALAATVADIYSPFVEEAGGRLIIALAPTGTIEADPALLQQALANLIENAVFHGGGQIEVSTTSEGGRAIIRIADHGPGVPETERDKVLRRFYRLDQGASDHTSGAGLGLAMVAAVARAHGGELRLDDNQPGLAVELALPLTTAKA</sequence>
<dbReference type="CDD" id="cd00082">
    <property type="entry name" value="HisKA"/>
    <property type="match status" value="1"/>
</dbReference>
<feature type="transmembrane region" description="Helical" evidence="12">
    <location>
        <begin position="170"/>
        <end position="189"/>
    </location>
</feature>
<evidence type="ECO:0000256" key="11">
    <source>
        <dbReference type="SAM" id="Coils"/>
    </source>
</evidence>
<dbReference type="GO" id="GO:0005886">
    <property type="term" value="C:plasma membrane"/>
    <property type="evidence" value="ECO:0007669"/>
    <property type="project" value="TreeGrafter"/>
</dbReference>
<proteinExistence type="predicted"/>
<dbReference type="SMART" id="SM00388">
    <property type="entry name" value="HisKA"/>
    <property type="match status" value="1"/>
</dbReference>
<dbReference type="PANTHER" id="PTHR45436">
    <property type="entry name" value="SENSOR HISTIDINE KINASE YKOH"/>
    <property type="match status" value="1"/>
</dbReference>
<keyword evidence="5" id="KW-0808">Transferase</keyword>
<dbReference type="PRINTS" id="PR00344">
    <property type="entry name" value="BCTRLSENSOR"/>
</dbReference>
<dbReference type="InterPro" id="IPR005467">
    <property type="entry name" value="His_kinase_dom"/>
</dbReference>
<dbReference type="AlphaFoldDB" id="A0A172Y3M7"/>
<evidence type="ECO:0000313" key="16">
    <source>
        <dbReference type="Proteomes" id="UP000077603"/>
    </source>
</evidence>
<evidence type="ECO:0000256" key="7">
    <source>
        <dbReference type="ARBA" id="ARBA00022777"/>
    </source>
</evidence>
<feature type="transmembrane region" description="Helical" evidence="12">
    <location>
        <begin position="20"/>
        <end position="45"/>
    </location>
</feature>
<evidence type="ECO:0000259" key="13">
    <source>
        <dbReference type="PROSITE" id="PS50109"/>
    </source>
</evidence>
<evidence type="ECO:0000256" key="2">
    <source>
        <dbReference type="ARBA" id="ARBA00004370"/>
    </source>
</evidence>
<dbReference type="eggNOG" id="COG2205">
    <property type="taxonomic scope" value="Bacteria"/>
</dbReference>
<dbReference type="Proteomes" id="UP000077603">
    <property type="component" value="Chromosome"/>
</dbReference>
<feature type="domain" description="HAMP" evidence="14">
    <location>
        <begin position="191"/>
        <end position="244"/>
    </location>
</feature>
<keyword evidence="16" id="KW-1185">Reference proteome</keyword>
<dbReference type="InterPro" id="IPR036097">
    <property type="entry name" value="HisK_dim/P_sf"/>
</dbReference>
<dbReference type="InterPro" id="IPR050428">
    <property type="entry name" value="TCS_sensor_his_kinase"/>
</dbReference>
<keyword evidence="8 12" id="KW-1133">Transmembrane helix</keyword>
<dbReference type="InterPro" id="IPR003594">
    <property type="entry name" value="HATPase_dom"/>
</dbReference>
<keyword evidence="11" id="KW-0175">Coiled coil</keyword>